<keyword evidence="2 8" id="KW-0813">Transport</keyword>
<evidence type="ECO:0000256" key="9">
    <source>
        <dbReference type="SAM" id="Phobius"/>
    </source>
</evidence>
<keyword evidence="5 8" id="KW-0653">Protein transport</keyword>
<accession>A0A1V4AVX8</accession>
<evidence type="ECO:0000259" key="10">
    <source>
        <dbReference type="Pfam" id="PF01618"/>
    </source>
</evidence>
<feature type="transmembrane region" description="Helical" evidence="9">
    <location>
        <begin position="107"/>
        <end position="132"/>
    </location>
</feature>
<sequence length="202" mass="22207">MFHLFLRGGPVMWPILVASLAALTVIIERMAFLIREKRSRYLETVEKIFSEVEQGKIEGAIQAGEGCNDFVASTLIYGLRHRHQAFSNALLQAANKELKRFNRGLPVLDTIITLAPLLGLFGTVIGMIQAFGLLGGRELDAPTVITGGIAEALIATAYGLITAIVALIPFNYLNARLEEARHEIEDATTHLELLLLKQDKNV</sequence>
<dbReference type="GO" id="GO:0005886">
    <property type="term" value="C:plasma membrane"/>
    <property type="evidence" value="ECO:0007669"/>
    <property type="project" value="UniProtKB-SubCell"/>
</dbReference>
<dbReference type="Pfam" id="PF01618">
    <property type="entry name" value="MotA_ExbB"/>
    <property type="match status" value="1"/>
</dbReference>
<keyword evidence="4 9" id="KW-0812">Transmembrane</keyword>
<evidence type="ECO:0000256" key="1">
    <source>
        <dbReference type="ARBA" id="ARBA00004651"/>
    </source>
</evidence>
<evidence type="ECO:0000256" key="8">
    <source>
        <dbReference type="RuleBase" id="RU004057"/>
    </source>
</evidence>
<reference evidence="11 12" key="1">
    <citation type="journal article" date="2017" name="Water Res.">
        <title>Discovery and metagenomic analysis of an anammox bacterial enrichment related to Candidatus "Brocadia caroliniensis" in a full-scale glycerol-fed nitritation-denitritation separate centrate treatment process.</title>
        <authorList>
            <person name="Park H."/>
            <person name="Brotto A.C."/>
            <person name="van Loosdrecht M.C."/>
            <person name="Chandran K."/>
        </authorList>
    </citation>
    <scope>NUCLEOTIDE SEQUENCE [LARGE SCALE GENOMIC DNA]</scope>
    <source>
        <strain evidence="11">26THWARD</strain>
    </source>
</reference>
<dbReference type="EMBL" id="AYTS01000035">
    <property type="protein sequence ID" value="OOP57284.1"/>
    <property type="molecule type" value="Genomic_DNA"/>
</dbReference>
<evidence type="ECO:0000256" key="5">
    <source>
        <dbReference type="ARBA" id="ARBA00022927"/>
    </source>
</evidence>
<evidence type="ECO:0000256" key="6">
    <source>
        <dbReference type="ARBA" id="ARBA00022989"/>
    </source>
</evidence>
<dbReference type="PANTHER" id="PTHR30625">
    <property type="entry name" value="PROTEIN TOLQ"/>
    <property type="match status" value="1"/>
</dbReference>
<keyword evidence="3" id="KW-1003">Cell membrane</keyword>
<dbReference type="Proteomes" id="UP000189681">
    <property type="component" value="Unassembled WGS sequence"/>
</dbReference>
<name>A0A1V4AVX8_9BACT</name>
<comment type="subcellular location">
    <subcellularLocation>
        <location evidence="1">Cell membrane</location>
        <topology evidence="1">Multi-pass membrane protein</topology>
    </subcellularLocation>
    <subcellularLocation>
        <location evidence="8">Membrane</location>
        <topology evidence="8">Multi-pass membrane protein</topology>
    </subcellularLocation>
</comment>
<dbReference type="AlphaFoldDB" id="A0A1V4AVX8"/>
<proteinExistence type="inferred from homology"/>
<feature type="transmembrane region" description="Helical" evidence="9">
    <location>
        <begin position="152"/>
        <end position="173"/>
    </location>
</feature>
<dbReference type="InterPro" id="IPR050790">
    <property type="entry name" value="ExbB/TolQ_transport"/>
</dbReference>
<dbReference type="PANTHER" id="PTHR30625:SF15">
    <property type="entry name" value="BIOPOLYMER TRANSPORT PROTEIN EXBB"/>
    <property type="match status" value="1"/>
</dbReference>
<evidence type="ECO:0000256" key="3">
    <source>
        <dbReference type="ARBA" id="ARBA00022475"/>
    </source>
</evidence>
<evidence type="ECO:0000313" key="11">
    <source>
        <dbReference type="EMBL" id="OOP57284.1"/>
    </source>
</evidence>
<comment type="similarity">
    <text evidence="8">Belongs to the exbB/tolQ family.</text>
</comment>
<feature type="domain" description="MotA/TolQ/ExbB proton channel" evidence="10">
    <location>
        <begin position="81"/>
        <end position="185"/>
    </location>
</feature>
<keyword evidence="6 9" id="KW-1133">Transmembrane helix</keyword>
<dbReference type="InterPro" id="IPR002898">
    <property type="entry name" value="MotA_ExbB_proton_chnl"/>
</dbReference>
<keyword evidence="7 9" id="KW-0472">Membrane</keyword>
<gene>
    <name evidence="11" type="ORF">AYP45_03735</name>
</gene>
<evidence type="ECO:0000256" key="4">
    <source>
        <dbReference type="ARBA" id="ARBA00022692"/>
    </source>
</evidence>
<evidence type="ECO:0000256" key="2">
    <source>
        <dbReference type="ARBA" id="ARBA00022448"/>
    </source>
</evidence>
<protein>
    <recommendedName>
        <fullName evidence="10">MotA/TolQ/ExbB proton channel domain-containing protein</fullName>
    </recommendedName>
</protein>
<evidence type="ECO:0000256" key="7">
    <source>
        <dbReference type="ARBA" id="ARBA00023136"/>
    </source>
</evidence>
<comment type="caution">
    <text evidence="11">The sequence shown here is derived from an EMBL/GenBank/DDBJ whole genome shotgun (WGS) entry which is preliminary data.</text>
</comment>
<feature type="transmembrane region" description="Helical" evidence="9">
    <location>
        <begin position="12"/>
        <end position="32"/>
    </location>
</feature>
<dbReference type="STRING" id="1004156.AYP45_03735"/>
<organism evidence="11 12">
    <name type="scientific">Candidatus Brocadia carolinensis</name>
    <dbReference type="NCBI Taxonomy" id="1004156"/>
    <lineage>
        <taxon>Bacteria</taxon>
        <taxon>Pseudomonadati</taxon>
        <taxon>Planctomycetota</taxon>
        <taxon>Candidatus Brocadiia</taxon>
        <taxon>Candidatus Brocadiales</taxon>
        <taxon>Candidatus Brocadiaceae</taxon>
        <taxon>Candidatus Brocadia</taxon>
    </lineage>
</organism>
<evidence type="ECO:0000313" key="12">
    <source>
        <dbReference type="Proteomes" id="UP000189681"/>
    </source>
</evidence>
<dbReference type="GO" id="GO:0017038">
    <property type="term" value="P:protein import"/>
    <property type="evidence" value="ECO:0007669"/>
    <property type="project" value="TreeGrafter"/>
</dbReference>